<proteinExistence type="predicted"/>
<sequence length="93" mass="9762">MATMASAASRNQKQQQRRTHLPLRLLPPDPSFLQAVVVVPSKRMADCSNACLFEAAVASGGGVERQVGDACGRDGGPAGPQVSETREARALES</sequence>
<dbReference type="EnsemblPlants" id="KQL06510">
    <property type="protein sequence ID" value="KQL06510"/>
    <property type="gene ID" value="SETIT_003510mg"/>
</dbReference>
<reference evidence="3" key="1">
    <citation type="journal article" date="2012" name="Nat. Biotechnol.">
        <title>Reference genome sequence of the model plant Setaria.</title>
        <authorList>
            <person name="Bennetzen J.L."/>
            <person name="Schmutz J."/>
            <person name="Wang H."/>
            <person name="Percifield R."/>
            <person name="Hawkins J."/>
            <person name="Pontaroli A.C."/>
            <person name="Estep M."/>
            <person name="Feng L."/>
            <person name="Vaughn J.N."/>
            <person name="Grimwood J."/>
            <person name="Jenkins J."/>
            <person name="Barry K."/>
            <person name="Lindquist E."/>
            <person name="Hellsten U."/>
            <person name="Deshpande S."/>
            <person name="Wang X."/>
            <person name="Wu X."/>
            <person name="Mitros T."/>
            <person name="Triplett J."/>
            <person name="Yang X."/>
            <person name="Ye C.Y."/>
            <person name="Mauro-Herrera M."/>
            <person name="Wang L."/>
            <person name="Li P."/>
            <person name="Sharma M."/>
            <person name="Sharma R."/>
            <person name="Ronald P.C."/>
            <person name="Panaud O."/>
            <person name="Kellogg E.A."/>
            <person name="Brutnell T.P."/>
            <person name="Doust A.N."/>
            <person name="Tuskan G.A."/>
            <person name="Rokhsar D."/>
            <person name="Devos K.M."/>
        </authorList>
    </citation>
    <scope>NUCLEOTIDE SEQUENCE [LARGE SCALE GENOMIC DNA]</scope>
    <source>
        <strain evidence="3">cv. Yugu1</strain>
    </source>
</reference>
<name>K3XNN7_SETIT</name>
<organism evidence="2 3">
    <name type="scientific">Setaria italica</name>
    <name type="common">Foxtail millet</name>
    <name type="synonym">Panicum italicum</name>
    <dbReference type="NCBI Taxonomy" id="4555"/>
    <lineage>
        <taxon>Eukaryota</taxon>
        <taxon>Viridiplantae</taxon>
        <taxon>Streptophyta</taxon>
        <taxon>Embryophyta</taxon>
        <taxon>Tracheophyta</taxon>
        <taxon>Spermatophyta</taxon>
        <taxon>Magnoliopsida</taxon>
        <taxon>Liliopsida</taxon>
        <taxon>Poales</taxon>
        <taxon>Poaceae</taxon>
        <taxon>PACMAD clade</taxon>
        <taxon>Panicoideae</taxon>
        <taxon>Panicodae</taxon>
        <taxon>Paniceae</taxon>
        <taxon>Cenchrinae</taxon>
        <taxon>Setaria</taxon>
    </lineage>
</organism>
<accession>K3XNN7</accession>
<feature type="region of interest" description="Disordered" evidence="1">
    <location>
        <begin position="1"/>
        <end position="26"/>
    </location>
</feature>
<evidence type="ECO:0000256" key="1">
    <source>
        <dbReference type="SAM" id="MobiDB-lite"/>
    </source>
</evidence>
<dbReference type="EMBL" id="AGNK02003256">
    <property type="status" value="NOT_ANNOTATED_CDS"/>
    <property type="molecule type" value="Genomic_DNA"/>
</dbReference>
<keyword evidence="3" id="KW-1185">Reference proteome</keyword>
<dbReference type="AlphaFoldDB" id="K3XNN7"/>
<feature type="compositionally biased region" description="Polar residues" evidence="1">
    <location>
        <begin position="1"/>
        <end position="14"/>
    </location>
</feature>
<dbReference type="HOGENOM" id="CLU_2403739_0_0_1"/>
<feature type="region of interest" description="Disordered" evidence="1">
    <location>
        <begin position="68"/>
        <end position="93"/>
    </location>
</feature>
<reference evidence="2" key="2">
    <citation type="submission" date="2018-08" db="UniProtKB">
        <authorList>
            <consortium name="EnsemblPlants"/>
        </authorList>
    </citation>
    <scope>IDENTIFICATION</scope>
    <source>
        <strain evidence="2">Yugu1</strain>
    </source>
</reference>
<dbReference type="Gramene" id="KQL06510">
    <property type="protein sequence ID" value="KQL06510"/>
    <property type="gene ID" value="SETIT_003510mg"/>
</dbReference>
<evidence type="ECO:0000313" key="2">
    <source>
        <dbReference type="EnsemblPlants" id="KQL06510"/>
    </source>
</evidence>
<feature type="compositionally biased region" description="Basic and acidic residues" evidence="1">
    <location>
        <begin position="84"/>
        <end position="93"/>
    </location>
</feature>
<dbReference type="InParanoid" id="K3XNN7"/>
<evidence type="ECO:0000313" key="3">
    <source>
        <dbReference type="Proteomes" id="UP000004995"/>
    </source>
</evidence>
<dbReference type="Proteomes" id="UP000004995">
    <property type="component" value="Unassembled WGS sequence"/>
</dbReference>
<protein>
    <submittedName>
        <fullName evidence="2">Uncharacterized protein</fullName>
    </submittedName>
</protein>
<dbReference type="OMA" id="SKRMADC"/>